<evidence type="ECO:0000256" key="1">
    <source>
        <dbReference type="ARBA" id="ARBA00004141"/>
    </source>
</evidence>
<organism evidence="6 7">
    <name type="scientific">Sinanaerobacter chloroacetimidivorans</name>
    <dbReference type="NCBI Taxonomy" id="2818044"/>
    <lineage>
        <taxon>Bacteria</taxon>
        <taxon>Bacillati</taxon>
        <taxon>Bacillota</taxon>
        <taxon>Clostridia</taxon>
        <taxon>Peptostreptococcales</taxon>
        <taxon>Anaerovoracaceae</taxon>
        <taxon>Sinanaerobacter</taxon>
    </lineage>
</organism>
<keyword evidence="2 5" id="KW-0812">Transmembrane</keyword>
<comment type="caution">
    <text evidence="6">The sequence shown here is derived from an EMBL/GenBank/DDBJ whole genome shotgun (WGS) entry which is preliminary data.</text>
</comment>
<feature type="transmembrane region" description="Helical" evidence="5">
    <location>
        <begin position="30"/>
        <end position="48"/>
    </location>
</feature>
<reference evidence="6" key="2">
    <citation type="submission" date="2021-04" db="EMBL/GenBank/DDBJ databases">
        <authorList>
            <person name="Liu J."/>
        </authorList>
    </citation>
    <scope>NUCLEOTIDE SEQUENCE</scope>
    <source>
        <strain evidence="6">BAD-6</strain>
    </source>
</reference>
<protein>
    <submittedName>
        <fullName evidence="6">CvpA family protein</fullName>
    </submittedName>
</protein>
<accession>A0A8J8B302</accession>
<keyword evidence="7" id="KW-1185">Reference proteome</keyword>
<dbReference type="AlphaFoldDB" id="A0A8J8B302"/>
<proteinExistence type="predicted"/>
<comment type="subcellular location">
    <subcellularLocation>
        <location evidence="1">Membrane</location>
        <topology evidence="1">Multi-pass membrane protein</topology>
    </subcellularLocation>
</comment>
<keyword evidence="3 5" id="KW-1133">Transmembrane helix</keyword>
<gene>
    <name evidence="6" type="ORF">KCX82_15230</name>
</gene>
<feature type="transmembrane region" description="Helical" evidence="5">
    <location>
        <begin position="114"/>
        <end position="135"/>
    </location>
</feature>
<feature type="transmembrane region" description="Helical" evidence="5">
    <location>
        <begin position="155"/>
        <end position="176"/>
    </location>
</feature>
<dbReference type="EMBL" id="JAGSND010000011">
    <property type="protein sequence ID" value="MBR0599242.1"/>
    <property type="molecule type" value="Genomic_DNA"/>
</dbReference>
<dbReference type="RefSeq" id="WP_227019375.1">
    <property type="nucleotide sequence ID" value="NZ_JAGSND010000011.1"/>
</dbReference>
<evidence type="ECO:0000256" key="4">
    <source>
        <dbReference type="ARBA" id="ARBA00023136"/>
    </source>
</evidence>
<keyword evidence="4 5" id="KW-0472">Membrane</keyword>
<reference evidence="6" key="1">
    <citation type="submission" date="2021-04" db="EMBL/GenBank/DDBJ databases">
        <title>Sinoanaerobacter chloroacetimidivorans sp. nov., an obligate anaerobic bacterium isolated from anaerobic sludge.</title>
        <authorList>
            <person name="Bao Y."/>
        </authorList>
    </citation>
    <scope>NUCLEOTIDE SEQUENCE</scope>
    <source>
        <strain evidence="6">BAD-6</strain>
    </source>
</reference>
<dbReference type="GO" id="GO:0016020">
    <property type="term" value="C:membrane"/>
    <property type="evidence" value="ECO:0007669"/>
    <property type="project" value="UniProtKB-SubCell"/>
</dbReference>
<dbReference type="Proteomes" id="UP000675664">
    <property type="component" value="Unassembled WGS sequence"/>
</dbReference>
<dbReference type="GO" id="GO:0009403">
    <property type="term" value="P:toxin biosynthetic process"/>
    <property type="evidence" value="ECO:0007669"/>
    <property type="project" value="InterPro"/>
</dbReference>
<evidence type="ECO:0000256" key="2">
    <source>
        <dbReference type="ARBA" id="ARBA00022692"/>
    </source>
</evidence>
<evidence type="ECO:0000313" key="7">
    <source>
        <dbReference type="Proteomes" id="UP000675664"/>
    </source>
</evidence>
<evidence type="ECO:0000313" key="6">
    <source>
        <dbReference type="EMBL" id="MBR0599242.1"/>
    </source>
</evidence>
<sequence length="214" mass="23337">MWFDVIIAAILILSLIQGYRHGFVHTFIHTVGWVLAVVLGFVWFPYVVDFLKNKTDFYSSIQDKIALRIADNAGTATDSALNGFPEVIREAVTKTVDTAADAISASIAGSLANILFSIIAFLIVAAVIKVIILFITSIFSKRSNGGFIGGIDGFFGIFAGALKGIVIIYLLLALMVPVTNLLGSEWLIDELNASVFGNYLYNNNLVFFTVNKFI</sequence>
<evidence type="ECO:0000256" key="5">
    <source>
        <dbReference type="SAM" id="Phobius"/>
    </source>
</evidence>
<name>A0A8J8B302_9FIRM</name>
<dbReference type="Pfam" id="PF02674">
    <property type="entry name" value="Colicin_V"/>
    <property type="match status" value="1"/>
</dbReference>
<dbReference type="InterPro" id="IPR003825">
    <property type="entry name" value="Colicin-V_CvpA"/>
</dbReference>
<evidence type="ECO:0000256" key="3">
    <source>
        <dbReference type="ARBA" id="ARBA00022989"/>
    </source>
</evidence>